<proteinExistence type="predicted"/>
<protein>
    <recommendedName>
        <fullName evidence="1">Transglutaminase-like domain-containing protein</fullName>
    </recommendedName>
</protein>
<organism evidence="2">
    <name type="scientific">Curvibacter symbiont subsp. Hydra magnipapillata</name>
    <dbReference type="NCBI Taxonomy" id="667019"/>
    <lineage>
        <taxon>Bacteria</taxon>
        <taxon>Pseudomonadati</taxon>
        <taxon>Pseudomonadota</taxon>
        <taxon>Betaproteobacteria</taxon>
        <taxon>Burkholderiales</taxon>
        <taxon>Comamonadaceae</taxon>
        <taxon>Curvibacter</taxon>
    </lineage>
</organism>
<accession>C9YG35</accession>
<dbReference type="PANTHER" id="PTHR33490:SF7">
    <property type="entry name" value="BLR2979 PROTEIN"/>
    <property type="match status" value="1"/>
</dbReference>
<dbReference type="InterPro" id="IPR002931">
    <property type="entry name" value="Transglutaminase-like"/>
</dbReference>
<dbReference type="Pfam" id="PF01841">
    <property type="entry name" value="Transglut_core"/>
    <property type="match status" value="1"/>
</dbReference>
<dbReference type="InterPro" id="IPR038765">
    <property type="entry name" value="Papain-like_cys_pep_sf"/>
</dbReference>
<dbReference type="Pfam" id="PF08379">
    <property type="entry name" value="Bact_transglu_N"/>
    <property type="match status" value="1"/>
</dbReference>
<dbReference type="SUPFAM" id="SSF54001">
    <property type="entry name" value="Cysteine proteinases"/>
    <property type="match status" value="1"/>
</dbReference>
<dbReference type="Gene3D" id="3.10.620.30">
    <property type="match status" value="1"/>
</dbReference>
<reference evidence="2" key="1">
    <citation type="journal article" date="2010" name="Nature">
        <title>The Dynamic genome of Hydra.</title>
        <authorList>
            <person name="Chapman J.A."/>
            <person name="Kirkness E.F."/>
            <person name="Simakov O."/>
            <person name="Hampson S.E."/>
            <person name="Mitros T."/>
            <person name="Weinmaier T."/>
            <person name="Rattei T."/>
            <person name="Balasubramanian P.G."/>
            <person name="Borman J."/>
            <person name="Busam D."/>
            <person name="Disbennett K."/>
            <person name="Pfannkoch C."/>
            <person name="Sumin N."/>
            <person name="Sutton G."/>
            <person name="Viswanathan L."/>
            <person name="Walenz B."/>
            <person name="Goodstein D.M."/>
            <person name="Hellsten U."/>
            <person name="Kawashima T."/>
            <person name="Prochnik S.E."/>
            <person name="Putnam N.H."/>
            <person name="Shu S."/>
            <person name="Blumberg B."/>
            <person name="Dana C.E."/>
            <person name="Gee L."/>
            <person name="Kibler D.F."/>
            <person name="Law L."/>
            <person name="Lindgens D."/>
            <person name="Martinez D.E."/>
            <person name="Peng J."/>
            <person name="Wigge P.A."/>
            <person name="Bertulat B."/>
            <person name="Guder C."/>
            <person name="Nakamura Y."/>
            <person name="Ozbek S."/>
            <person name="Watanabe H."/>
            <person name="Khalturin K."/>
            <person name="Hemmrich G."/>
            <person name="Franke A."/>
            <person name="Augustin R."/>
            <person name="Fraune S."/>
            <person name="Hayakawa E."/>
            <person name="Hayakawa S."/>
            <person name="Hirose M."/>
            <person name="Hwang J."/>
            <person name="Ikeo K."/>
            <person name="Nishimiya-Fujisawa C."/>
            <person name="Ogura A."/>
            <person name="Takahashi T."/>
            <person name="Steinmetz P.R."/>
            <person name="Zhang X."/>
            <person name="Aufschnaiter R."/>
            <person name="Eder M.K."/>
            <person name="Gorny A.K."/>
            <person name="Salvenmoser W."/>
            <person name="Heimberg A.M."/>
            <person name="Wheeler B.M."/>
            <person name="Peterson K.J."/>
            <person name="Boettger A."/>
            <person name="Tischler P."/>
            <person name="Wolf A."/>
            <person name="Gojobori T."/>
            <person name="Remington K.A."/>
            <person name="Strausberg R.L."/>
            <person name="Venter J."/>
            <person name="Technau U."/>
            <person name="Hobmayer B."/>
            <person name="Bosch T.C."/>
            <person name="Holstein T.W."/>
            <person name="Fujisawa T."/>
            <person name="Bode H.R."/>
            <person name="David C.N."/>
            <person name="Rokhsar D.S."/>
            <person name="Steele R.E."/>
        </authorList>
    </citation>
    <scope>NUCLEOTIDE SEQUENCE</scope>
</reference>
<dbReference type="AlphaFoldDB" id="C9YG35"/>
<feature type="domain" description="Transglutaminase-like" evidence="1">
    <location>
        <begin position="175"/>
        <end position="249"/>
    </location>
</feature>
<dbReference type="PANTHER" id="PTHR33490">
    <property type="entry name" value="BLR5614 PROTEIN-RELATED"/>
    <property type="match status" value="1"/>
</dbReference>
<name>C9YG35_CURXX</name>
<evidence type="ECO:0000313" key="2">
    <source>
        <dbReference type="EMBL" id="CBA33099.1"/>
    </source>
</evidence>
<dbReference type="InterPro" id="IPR013589">
    <property type="entry name" value="Bac_transglu_N"/>
</dbReference>
<evidence type="ECO:0000259" key="1">
    <source>
        <dbReference type="SMART" id="SM00460"/>
    </source>
</evidence>
<sequence>MMLLQVTHETRYDYQPAVETAQHVAYLEPRAHGSQNVLSHSLLINPQPAQQRSAPDVFGNHRCFFSLQVPHGILQVRACSLVSTREAEKPASSLPWETLRDRLRYQAGTVYEPAAEFVFASAFVPRQLEFAGYARPSFVAGTDVLSVARDLMERIHTDFTYETNSTQINTPALQALEQRKGVCQDFAHIMLACWRSMGLPARYVSGYLLTRPPPGQVKLIGSDASHAWVSVYVPDLPEGERWVDFDPTNNRWGWHAPGVDYVTVATGRDFGDVSPLRGVIHGGSRHTLTVGVTVEEIGMEAQVAPVPDHNDVPVRMEAAPVATQSQSQSQSG</sequence>
<dbReference type="SMART" id="SM00460">
    <property type="entry name" value="TGc"/>
    <property type="match status" value="1"/>
</dbReference>
<gene>
    <name evidence="2" type="ORF">Csp_B17350</name>
</gene>
<dbReference type="EMBL" id="FN543108">
    <property type="protein sequence ID" value="CBA33099.1"/>
    <property type="molecule type" value="Genomic_DNA"/>
</dbReference>